<dbReference type="Gene3D" id="3.40.50.150">
    <property type="entry name" value="Vaccinia Virus protein VP39"/>
    <property type="match status" value="1"/>
</dbReference>
<dbReference type="EMBL" id="WDED01000020">
    <property type="protein sequence ID" value="KAB6146900.1"/>
    <property type="molecule type" value="Genomic_DNA"/>
</dbReference>
<keyword evidence="2 4" id="KW-0808">Transferase</keyword>
<organism evidence="4 5">
    <name type="scientific">Bacteroides xylanisolvens</name>
    <dbReference type="NCBI Taxonomy" id="371601"/>
    <lineage>
        <taxon>Bacteria</taxon>
        <taxon>Pseudomonadati</taxon>
        <taxon>Bacteroidota</taxon>
        <taxon>Bacteroidia</taxon>
        <taxon>Bacteroidales</taxon>
        <taxon>Bacteroidaceae</taxon>
        <taxon>Bacteroides</taxon>
    </lineage>
</organism>
<comment type="caution">
    <text evidence="4">The sequence shown here is derived from an EMBL/GenBank/DDBJ whole genome shotgun (WGS) entry which is preliminary data.</text>
</comment>
<dbReference type="GO" id="GO:0008170">
    <property type="term" value="F:N-methyltransferase activity"/>
    <property type="evidence" value="ECO:0007669"/>
    <property type="project" value="InterPro"/>
</dbReference>
<proteinExistence type="predicted"/>
<dbReference type="GO" id="GO:0003677">
    <property type="term" value="F:DNA binding"/>
    <property type="evidence" value="ECO:0007669"/>
    <property type="project" value="InterPro"/>
</dbReference>
<gene>
    <name evidence="4" type="ORF">GA398_14265</name>
</gene>
<dbReference type="SUPFAM" id="SSF53335">
    <property type="entry name" value="S-adenosyl-L-methionine-dependent methyltransferases"/>
    <property type="match status" value="1"/>
</dbReference>
<evidence type="ECO:0000259" key="3">
    <source>
        <dbReference type="Pfam" id="PF01555"/>
    </source>
</evidence>
<reference evidence="4 5" key="1">
    <citation type="journal article" date="2019" name="Nat. Med.">
        <title>A library of human gut bacterial isolates paired with longitudinal multiomics data enables mechanistic microbiome research.</title>
        <authorList>
            <person name="Poyet M."/>
            <person name="Groussin M."/>
            <person name="Gibbons S.M."/>
            <person name="Avila-Pacheco J."/>
            <person name="Jiang X."/>
            <person name="Kearney S.M."/>
            <person name="Perrotta A.R."/>
            <person name="Berdy B."/>
            <person name="Zhao S."/>
            <person name="Lieberman T.D."/>
            <person name="Swanson P.K."/>
            <person name="Smith M."/>
            <person name="Roesemann S."/>
            <person name="Alexander J.E."/>
            <person name="Rich S.A."/>
            <person name="Livny J."/>
            <person name="Vlamakis H."/>
            <person name="Clish C."/>
            <person name="Bullock K."/>
            <person name="Deik A."/>
            <person name="Scott J."/>
            <person name="Pierce K.A."/>
            <person name="Xavier R.J."/>
            <person name="Alm E.J."/>
        </authorList>
    </citation>
    <scope>NUCLEOTIDE SEQUENCE [LARGE SCALE GENOMIC DNA]</scope>
    <source>
        <strain evidence="4 5">BIOML-A58</strain>
    </source>
</reference>
<name>A0A7J5PV88_9BACE</name>
<sequence length="231" mass="26725">MPISKIYNCDRMDFLSKFPDKYFDLIIDDPPYGIGEDGSKNNSRNKIAIAKSYVAYSGNDADAPPQEYFQELIRVSKNQIVWGANHFISRISIDSHCWIVWDKDNGASDFADCELAWTSFQTAVRKFKYRWNGMWQENMKHKEKHIHPNQKPVALYGWLLNNYAKLGYKIGSPHMGSQSDRIAAYKLGFDFWGCDKDKHYFKTGDERFRSECFGETKTSKGILIQPSLFGV</sequence>
<dbReference type="RefSeq" id="WP_151934963.1">
    <property type="nucleotide sequence ID" value="NZ_WDED01000020.1"/>
</dbReference>
<dbReference type="InterPro" id="IPR002941">
    <property type="entry name" value="DNA_methylase_N4/N6"/>
</dbReference>
<evidence type="ECO:0000256" key="1">
    <source>
        <dbReference type="ARBA" id="ARBA00022603"/>
    </source>
</evidence>
<dbReference type="GO" id="GO:0032259">
    <property type="term" value="P:methylation"/>
    <property type="evidence" value="ECO:0007669"/>
    <property type="project" value="UniProtKB-KW"/>
</dbReference>
<dbReference type="Proteomes" id="UP000434604">
    <property type="component" value="Unassembled WGS sequence"/>
</dbReference>
<keyword evidence="1 4" id="KW-0489">Methyltransferase</keyword>
<dbReference type="Pfam" id="PF01555">
    <property type="entry name" value="N6_N4_Mtase"/>
    <property type="match status" value="1"/>
</dbReference>
<dbReference type="AlphaFoldDB" id="A0A7J5PV88"/>
<evidence type="ECO:0000256" key="2">
    <source>
        <dbReference type="ARBA" id="ARBA00022679"/>
    </source>
</evidence>
<feature type="domain" description="DNA methylase N-4/N-6" evidence="3">
    <location>
        <begin position="116"/>
        <end position="203"/>
    </location>
</feature>
<accession>A0A7J5PV88</accession>
<evidence type="ECO:0000313" key="5">
    <source>
        <dbReference type="Proteomes" id="UP000434604"/>
    </source>
</evidence>
<dbReference type="InterPro" id="IPR029063">
    <property type="entry name" value="SAM-dependent_MTases_sf"/>
</dbReference>
<evidence type="ECO:0000313" key="4">
    <source>
        <dbReference type="EMBL" id="KAB6146900.1"/>
    </source>
</evidence>
<protein>
    <submittedName>
        <fullName evidence="4">Site-specific DNA-methyltransferase</fullName>
    </submittedName>
</protein>